<dbReference type="InterPro" id="IPR011050">
    <property type="entry name" value="Pectin_lyase_fold/virulence"/>
</dbReference>
<dbReference type="InterPro" id="IPR022208">
    <property type="entry name" value="DUF3737"/>
</dbReference>
<reference evidence="1 2" key="1">
    <citation type="submission" date="2017-02" db="EMBL/GenBank/DDBJ databases">
        <authorList>
            <person name="Peterson S.W."/>
        </authorList>
    </citation>
    <scope>NUCLEOTIDE SEQUENCE [LARGE SCALE GENOMIC DNA]</scope>
    <source>
        <strain evidence="1 2">ATCC 17233</strain>
    </source>
</reference>
<dbReference type="InterPro" id="IPR012334">
    <property type="entry name" value="Pectin_lyas_fold"/>
</dbReference>
<dbReference type="Proteomes" id="UP000189857">
    <property type="component" value="Unassembled WGS sequence"/>
</dbReference>
<sequence length="287" mass="32300">MQDTNNKNEVNNKVLTGERALFNVSNLIVNECTFEDGESPLKESSFLKIYKSSFNWKYPLWYCHDVEVSDSRLSETGRAGIWYTDKLKMVDTIIEAPKAFRRCKGLKLENVSFTNASETMWKCTDIMMNSVDVKGDYFAMNSSNIVADNLTIDGNYPFDGAKNVEIRNSKLISKDAFWNAENITVYDSFISGEYLGWNSKNVTFINCTIESLQGLCYIDGLVMKNCKTVNTNLAFEYSTCDVELTSHVDSIKNPSGGSIRALSVGELIMEEDKVNVDATKIIIGNEN</sequence>
<dbReference type="AlphaFoldDB" id="A0A1T4L1L2"/>
<keyword evidence="2" id="KW-1185">Reference proteome</keyword>
<evidence type="ECO:0000313" key="1">
    <source>
        <dbReference type="EMBL" id="SJZ48430.1"/>
    </source>
</evidence>
<dbReference type="Gene3D" id="2.160.20.10">
    <property type="entry name" value="Single-stranded right-handed beta-helix, Pectin lyase-like"/>
    <property type="match status" value="1"/>
</dbReference>
<gene>
    <name evidence="1" type="ORF">SAMN02745110_00610</name>
</gene>
<accession>A0A1T4L1L2</accession>
<organism evidence="1 2">
    <name type="scientific">Eubacterium ruminantium</name>
    <dbReference type="NCBI Taxonomy" id="42322"/>
    <lineage>
        <taxon>Bacteria</taxon>
        <taxon>Bacillati</taxon>
        <taxon>Bacillota</taxon>
        <taxon>Clostridia</taxon>
        <taxon>Eubacteriales</taxon>
        <taxon>Eubacteriaceae</taxon>
        <taxon>Eubacterium</taxon>
    </lineage>
</organism>
<dbReference type="Pfam" id="PF12541">
    <property type="entry name" value="DUF3737"/>
    <property type="match status" value="1"/>
</dbReference>
<dbReference type="EMBL" id="FUXA01000005">
    <property type="protein sequence ID" value="SJZ48430.1"/>
    <property type="molecule type" value="Genomic_DNA"/>
</dbReference>
<protein>
    <recommendedName>
        <fullName evidence="3">DUF3737 domain-containing protein</fullName>
    </recommendedName>
</protein>
<dbReference type="RefSeq" id="WP_078786295.1">
    <property type="nucleotide sequence ID" value="NZ_FMTO01000005.1"/>
</dbReference>
<dbReference type="OrthoDB" id="9803285at2"/>
<proteinExistence type="predicted"/>
<dbReference type="SUPFAM" id="SSF51126">
    <property type="entry name" value="Pectin lyase-like"/>
    <property type="match status" value="1"/>
</dbReference>
<evidence type="ECO:0008006" key="3">
    <source>
        <dbReference type="Google" id="ProtNLM"/>
    </source>
</evidence>
<name>A0A1T4L1L2_9FIRM</name>
<evidence type="ECO:0000313" key="2">
    <source>
        <dbReference type="Proteomes" id="UP000189857"/>
    </source>
</evidence>